<dbReference type="Gene3D" id="3.40.50.1820">
    <property type="entry name" value="alpha/beta hydrolase"/>
    <property type="match status" value="1"/>
</dbReference>
<dbReference type="AlphaFoldDB" id="A0A6C0NVJ6"/>
<protein>
    <submittedName>
        <fullName evidence="1">Esterase family protein</fullName>
    </submittedName>
</protein>
<dbReference type="PANTHER" id="PTHR48098:SF1">
    <property type="entry name" value="DIACYLGLYCEROL ACYLTRANSFERASE_MYCOLYLTRANSFERASE AG85A"/>
    <property type="match status" value="1"/>
</dbReference>
<dbReference type="InterPro" id="IPR029058">
    <property type="entry name" value="AB_hydrolase_fold"/>
</dbReference>
<reference evidence="1 2" key="1">
    <citation type="submission" date="2020-02" db="EMBL/GenBank/DDBJ databases">
        <title>Paenibacillus sp. nov., isolated from rhizosphere soil of tomato.</title>
        <authorList>
            <person name="Weon H.-Y."/>
            <person name="Lee S.A."/>
        </authorList>
    </citation>
    <scope>NUCLEOTIDE SEQUENCE [LARGE SCALE GENOMIC DNA]</scope>
    <source>
        <strain evidence="1 2">14171R-81</strain>
    </source>
</reference>
<keyword evidence="2" id="KW-1185">Reference proteome</keyword>
<evidence type="ECO:0000313" key="1">
    <source>
        <dbReference type="EMBL" id="QHW29946.1"/>
    </source>
</evidence>
<dbReference type="KEGG" id="prz:GZH47_03250"/>
<proteinExistence type="predicted"/>
<accession>A0A6C0NVJ6</accession>
<dbReference type="PANTHER" id="PTHR48098">
    <property type="entry name" value="ENTEROCHELIN ESTERASE-RELATED"/>
    <property type="match status" value="1"/>
</dbReference>
<dbReference type="RefSeq" id="WP_162638515.1">
    <property type="nucleotide sequence ID" value="NZ_CP048286.1"/>
</dbReference>
<sequence>MAVLQTTFFSSALGMTSSLTAVLPQDAAPGEKFPVLFLLHGLSDDHTTWLRLTTLELLLQNRRLAVIMPNVHRSFYSDMAHGLKYWTYVSEELPKVARALFPISDRREDTFVAGQSMGGYGAFKLALSKPEQFAAAASLSGALDVRALRVLFTSGEYGDIFGDVNDGAHKDDLFAIAETAARSGEPVPKLYQCCGTEDFLYEDGLRFLRHAGKLGLEVDYEEEPGLHEWGYWNVKLPRILDWLPMEKR</sequence>
<organism evidence="1 2">
    <name type="scientific">Paenibacillus rhizovicinus</name>
    <dbReference type="NCBI Taxonomy" id="2704463"/>
    <lineage>
        <taxon>Bacteria</taxon>
        <taxon>Bacillati</taxon>
        <taxon>Bacillota</taxon>
        <taxon>Bacilli</taxon>
        <taxon>Bacillales</taxon>
        <taxon>Paenibacillaceae</taxon>
        <taxon>Paenibacillus</taxon>
    </lineage>
</organism>
<name>A0A6C0NVJ6_9BACL</name>
<dbReference type="SUPFAM" id="SSF53474">
    <property type="entry name" value="alpha/beta-Hydrolases"/>
    <property type="match status" value="1"/>
</dbReference>
<dbReference type="GO" id="GO:0016747">
    <property type="term" value="F:acyltransferase activity, transferring groups other than amino-acyl groups"/>
    <property type="evidence" value="ECO:0007669"/>
    <property type="project" value="TreeGrafter"/>
</dbReference>
<dbReference type="InterPro" id="IPR050583">
    <property type="entry name" value="Mycobacterial_A85_antigen"/>
</dbReference>
<dbReference type="EMBL" id="CP048286">
    <property type="protein sequence ID" value="QHW29946.1"/>
    <property type="molecule type" value="Genomic_DNA"/>
</dbReference>
<dbReference type="Proteomes" id="UP000479114">
    <property type="component" value="Chromosome"/>
</dbReference>
<dbReference type="Pfam" id="PF00756">
    <property type="entry name" value="Esterase"/>
    <property type="match status" value="1"/>
</dbReference>
<gene>
    <name evidence="1" type="ORF">GZH47_03250</name>
</gene>
<dbReference type="InterPro" id="IPR000801">
    <property type="entry name" value="Esterase-like"/>
</dbReference>
<evidence type="ECO:0000313" key="2">
    <source>
        <dbReference type="Proteomes" id="UP000479114"/>
    </source>
</evidence>